<proteinExistence type="predicted"/>
<dbReference type="Proteomes" id="UP000306402">
    <property type="component" value="Unassembled WGS sequence"/>
</dbReference>
<reference evidence="1 2" key="1">
    <citation type="submission" date="2019-05" db="EMBL/GenBank/DDBJ databases">
        <authorList>
            <person name="Qu J.-H."/>
        </authorList>
    </citation>
    <scope>NUCLEOTIDE SEQUENCE [LARGE SCALE GENOMIC DNA]</scope>
    <source>
        <strain evidence="1 2">T17</strain>
    </source>
</reference>
<comment type="caution">
    <text evidence="1">The sequence shown here is derived from an EMBL/GenBank/DDBJ whole genome shotgun (WGS) entry which is preliminary data.</text>
</comment>
<keyword evidence="2" id="KW-1185">Reference proteome</keyword>
<gene>
    <name evidence="1" type="ORF">FEN17_08885</name>
</gene>
<dbReference type="PANTHER" id="PTHR38436">
    <property type="entry name" value="POLYKETIDE CYCLASE SNOAL-LIKE DOMAIN"/>
    <property type="match status" value="1"/>
</dbReference>
<dbReference type="PANTHER" id="PTHR38436:SF1">
    <property type="entry name" value="ESTER CYCLASE"/>
    <property type="match status" value="1"/>
</dbReference>
<sequence>MMETMTENNKAVVRRFNEEVIAQGNLQSFYELMDEEFVNRSAPEGMSNGADGMIYFFNEILRPAMPDIQVTIHQQVAEGDLVTTRKTISGTQTGALLGIPATGRAVNIDVIDIVRVKDGRYFEHWGITTLSDVMSQLQN</sequence>
<accession>A0A5R9L552</accession>
<organism evidence="1 2">
    <name type="scientific">Dyadobacter luticola</name>
    <dbReference type="NCBI Taxonomy" id="1979387"/>
    <lineage>
        <taxon>Bacteria</taxon>
        <taxon>Pseudomonadati</taxon>
        <taxon>Bacteroidota</taxon>
        <taxon>Cytophagia</taxon>
        <taxon>Cytophagales</taxon>
        <taxon>Spirosomataceae</taxon>
        <taxon>Dyadobacter</taxon>
    </lineage>
</organism>
<dbReference type="OrthoDB" id="4774596at2"/>
<dbReference type="InterPro" id="IPR009959">
    <property type="entry name" value="Cyclase_SnoaL-like"/>
</dbReference>
<dbReference type="InterPro" id="IPR032710">
    <property type="entry name" value="NTF2-like_dom_sf"/>
</dbReference>
<evidence type="ECO:0000313" key="2">
    <source>
        <dbReference type="Proteomes" id="UP000306402"/>
    </source>
</evidence>
<dbReference type="Pfam" id="PF07366">
    <property type="entry name" value="SnoaL"/>
    <property type="match status" value="1"/>
</dbReference>
<dbReference type="GO" id="GO:0030638">
    <property type="term" value="P:polyketide metabolic process"/>
    <property type="evidence" value="ECO:0007669"/>
    <property type="project" value="InterPro"/>
</dbReference>
<dbReference type="EMBL" id="VCEJ01000002">
    <property type="protein sequence ID" value="TLV03696.1"/>
    <property type="molecule type" value="Genomic_DNA"/>
</dbReference>
<name>A0A5R9L552_9BACT</name>
<dbReference type="Gene3D" id="3.10.450.50">
    <property type="match status" value="1"/>
</dbReference>
<dbReference type="SUPFAM" id="SSF54427">
    <property type="entry name" value="NTF2-like"/>
    <property type="match status" value="1"/>
</dbReference>
<protein>
    <submittedName>
        <fullName evidence="1">Ester cyclase</fullName>
    </submittedName>
</protein>
<dbReference type="RefSeq" id="WP_138364905.1">
    <property type="nucleotide sequence ID" value="NZ_VCEJ01000002.1"/>
</dbReference>
<evidence type="ECO:0000313" key="1">
    <source>
        <dbReference type="EMBL" id="TLV03696.1"/>
    </source>
</evidence>
<dbReference type="AlphaFoldDB" id="A0A5R9L552"/>